<keyword evidence="2" id="KW-0732">Signal</keyword>
<feature type="signal peptide" evidence="2">
    <location>
        <begin position="1"/>
        <end position="26"/>
    </location>
</feature>
<feature type="compositionally biased region" description="Polar residues" evidence="1">
    <location>
        <begin position="87"/>
        <end position="101"/>
    </location>
</feature>
<feature type="region of interest" description="Disordered" evidence="1">
    <location>
        <begin position="66"/>
        <end position="137"/>
    </location>
</feature>
<dbReference type="RefSeq" id="XP_018021535.1">
    <property type="nucleotide sequence ID" value="XM_018166046.2"/>
</dbReference>
<sequence length="591" mass="60201">MASDRPIMILCGVLWVIGMSVFGAAADTSVEPEINPGSAFSQSDGKSQLDYLRGVSAGFVNVADGSTALPDPLNPPSVTIHRAETGSARTTERSPATASNGTSQPQTVTSSTPSAADTAKISTGTLPTGSSSVKPKPIKMPDIHVYEVFPRVDCRGGNCDADPTDEMGKRDVAYLEIYRSSEDFLLASMKEYPKYPRIVVSVYSKRYAILPTDVDVEGDGSAGFVLRIANPAVRVGLNERFATAADGDENLDYVDVHIDDEFAYAGEGYSVPGFGINEETAPAETPESGSAADQMIREFIASDTDDGSNLAAQDYEQAILIDPSSDNLDEARSLDNLANLAERRRKRQASGSGAAVFPGAAGVAAGGAAAVFPDQAGVAAGGAAVFPGGNVVTPGGAAVFPGGNVVTPGGAAVFPGGAGVVTNTGVTSGITTPIFPGAGANPGATSGITTPIFPGAGANPGATSGITTPIFPGAGANPGATSGFIAGSFPGVVVSGTRPTIASGFNTPIFPGGTGTNPGATSGFIAGSFPGVVVSGTTPAITSGFNSPIIPGLGRRFNPFRGIGIPYRVFVSSRFPVNRRFPLFRVPRRFF</sequence>
<organism evidence="3 4">
    <name type="scientific">Hyalella azteca</name>
    <name type="common">Amphipod</name>
    <dbReference type="NCBI Taxonomy" id="294128"/>
    <lineage>
        <taxon>Eukaryota</taxon>
        <taxon>Metazoa</taxon>
        <taxon>Ecdysozoa</taxon>
        <taxon>Arthropoda</taxon>
        <taxon>Crustacea</taxon>
        <taxon>Multicrustacea</taxon>
        <taxon>Malacostraca</taxon>
        <taxon>Eumalacostraca</taxon>
        <taxon>Peracarida</taxon>
        <taxon>Amphipoda</taxon>
        <taxon>Senticaudata</taxon>
        <taxon>Talitrida</taxon>
        <taxon>Talitroidea</taxon>
        <taxon>Hyalellidae</taxon>
        <taxon>Hyalella</taxon>
    </lineage>
</organism>
<feature type="compositionally biased region" description="Low complexity" evidence="1">
    <location>
        <begin position="102"/>
        <end position="114"/>
    </location>
</feature>
<feature type="compositionally biased region" description="Polar residues" evidence="1">
    <location>
        <begin position="120"/>
        <end position="133"/>
    </location>
</feature>
<dbReference type="Proteomes" id="UP000694843">
    <property type="component" value="Unplaced"/>
</dbReference>
<dbReference type="AlphaFoldDB" id="A0A8B7P6F5"/>
<protein>
    <submittedName>
        <fullName evidence="4">Uncharacterized protein LOC108677770 isoform X1</fullName>
    </submittedName>
</protein>
<evidence type="ECO:0000313" key="3">
    <source>
        <dbReference type="Proteomes" id="UP000694843"/>
    </source>
</evidence>
<name>A0A8B7P6F5_HYAAZ</name>
<evidence type="ECO:0000256" key="2">
    <source>
        <dbReference type="SAM" id="SignalP"/>
    </source>
</evidence>
<evidence type="ECO:0000313" key="4">
    <source>
        <dbReference type="RefSeq" id="XP_018021535.1"/>
    </source>
</evidence>
<evidence type="ECO:0000256" key="1">
    <source>
        <dbReference type="SAM" id="MobiDB-lite"/>
    </source>
</evidence>
<keyword evidence="3" id="KW-1185">Reference proteome</keyword>
<dbReference type="GeneID" id="108677770"/>
<gene>
    <name evidence="4" type="primary">LOC108677770</name>
</gene>
<proteinExistence type="predicted"/>
<feature type="chain" id="PRO_5034294822" evidence="2">
    <location>
        <begin position="27"/>
        <end position="591"/>
    </location>
</feature>
<reference evidence="4" key="1">
    <citation type="submission" date="2025-08" db="UniProtKB">
        <authorList>
            <consortium name="RefSeq"/>
        </authorList>
    </citation>
    <scope>IDENTIFICATION</scope>
    <source>
        <tissue evidence="4">Whole organism</tissue>
    </source>
</reference>
<accession>A0A8B7P6F5</accession>
<dbReference type="KEGG" id="hazt:108677770"/>